<evidence type="ECO:0000256" key="1">
    <source>
        <dbReference type="ARBA" id="ARBA00004196"/>
    </source>
</evidence>
<accession>A0AA41R1H4</accession>
<keyword evidence="10" id="KW-1185">Reference proteome</keyword>
<evidence type="ECO:0000256" key="4">
    <source>
        <dbReference type="SAM" id="Coils"/>
    </source>
</evidence>
<dbReference type="RefSeq" id="WP_246904320.1">
    <property type="nucleotide sequence ID" value="NZ_JALJRB010000006.1"/>
</dbReference>
<dbReference type="Gene3D" id="2.40.420.20">
    <property type="match status" value="1"/>
</dbReference>
<comment type="similarity">
    <text evidence="2">Belongs to the membrane fusion protein (MFP) (TC 8.A.1) family.</text>
</comment>
<dbReference type="Proteomes" id="UP001165427">
    <property type="component" value="Unassembled WGS sequence"/>
</dbReference>
<protein>
    <submittedName>
        <fullName evidence="9">Efflux RND transporter periplasmic adaptor subunit</fullName>
    </submittedName>
</protein>
<dbReference type="InterPro" id="IPR058792">
    <property type="entry name" value="Beta-barrel_RND_2"/>
</dbReference>
<evidence type="ECO:0000256" key="2">
    <source>
        <dbReference type="ARBA" id="ARBA00009477"/>
    </source>
</evidence>
<evidence type="ECO:0000313" key="10">
    <source>
        <dbReference type="Proteomes" id="UP001165427"/>
    </source>
</evidence>
<evidence type="ECO:0000259" key="8">
    <source>
        <dbReference type="Pfam" id="PF25967"/>
    </source>
</evidence>
<dbReference type="InterPro" id="IPR058625">
    <property type="entry name" value="MdtA-like_BSH"/>
</dbReference>
<dbReference type="GO" id="GO:1990281">
    <property type="term" value="C:efflux pump complex"/>
    <property type="evidence" value="ECO:0007669"/>
    <property type="project" value="TreeGrafter"/>
</dbReference>
<dbReference type="Pfam" id="PF25876">
    <property type="entry name" value="HH_MFP_RND"/>
    <property type="match status" value="1"/>
</dbReference>
<evidence type="ECO:0000313" key="9">
    <source>
        <dbReference type="EMBL" id="MCJ8500304.1"/>
    </source>
</evidence>
<comment type="caution">
    <text evidence="9">The sequence shown here is derived from an EMBL/GenBank/DDBJ whole genome shotgun (WGS) entry which is preliminary data.</text>
</comment>
<feature type="coiled-coil region" evidence="4">
    <location>
        <begin position="169"/>
        <end position="196"/>
    </location>
</feature>
<dbReference type="PROSITE" id="PS51257">
    <property type="entry name" value="PROKAR_LIPOPROTEIN"/>
    <property type="match status" value="1"/>
</dbReference>
<dbReference type="Gene3D" id="2.40.50.100">
    <property type="match status" value="1"/>
</dbReference>
<keyword evidence="4" id="KW-0175">Coiled coil</keyword>
<dbReference type="GO" id="GO:0015562">
    <property type="term" value="F:efflux transmembrane transporter activity"/>
    <property type="evidence" value="ECO:0007669"/>
    <property type="project" value="TreeGrafter"/>
</dbReference>
<dbReference type="PANTHER" id="PTHR30469">
    <property type="entry name" value="MULTIDRUG RESISTANCE PROTEIN MDTA"/>
    <property type="match status" value="1"/>
</dbReference>
<evidence type="ECO:0000259" key="5">
    <source>
        <dbReference type="Pfam" id="PF25876"/>
    </source>
</evidence>
<feature type="domain" description="Multidrug resistance protein MdtA-like C-terminal permuted SH3" evidence="8">
    <location>
        <begin position="315"/>
        <end position="371"/>
    </location>
</feature>
<dbReference type="EMBL" id="JALJRB010000006">
    <property type="protein sequence ID" value="MCJ8500304.1"/>
    <property type="molecule type" value="Genomic_DNA"/>
</dbReference>
<feature type="domain" description="Multidrug resistance protein MdtA-like barrel-sandwich hybrid" evidence="6">
    <location>
        <begin position="65"/>
        <end position="226"/>
    </location>
</feature>
<evidence type="ECO:0000259" key="7">
    <source>
        <dbReference type="Pfam" id="PF25954"/>
    </source>
</evidence>
<organism evidence="9 10">
    <name type="scientific">Desulfatitalea alkaliphila</name>
    <dbReference type="NCBI Taxonomy" id="2929485"/>
    <lineage>
        <taxon>Bacteria</taxon>
        <taxon>Pseudomonadati</taxon>
        <taxon>Thermodesulfobacteriota</taxon>
        <taxon>Desulfobacteria</taxon>
        <taxon>Desulfobacterales</taxon>
        <taxon>Desulfosarcinaceae</taxon>
        <taxon>Desulfatitalea</taxon>
    </lineage>
</organism>
<dbReference type="PANTHER" id="PTHR30469:SF15">
    <property type="entry name" value="HLYD FAMILY OF SECRETION PROTEINS"/>
    <property type="match status" value="1"/>
</dbReference>
<feature type="domain" description="CusB-like beta-barrel" evidence="7">
    <location>
        <begin position="242"/>
        <end position="308"/>
    </location>
</feature>
<comment type="subcellular location">
    <subcellularLocation>
        <location evidence="1">Cell envelope</location>
    </subcellularLocation>
</comment>
<dbReference type="Gene3D" id="1.10.287.470">
    <property type="entry name" value="Helix hairpin bin"/>
    <property type="match status" value="1"/>
</dbReference>
<dbReference type="Pfam" id="PF25917">
    <property type="entry name" value="BSH_RND"/>
    <property type="match status" value="1"/>
</dbReference>
<feature type="domain" description="Multidrug resistance protein MdtA-like alpha-helical hairpin" evidence="5">
    <location>
        <begin position="120"/>
        <end position="182"/>
    </location>
</feature>
<dbReference type="InterPro" id="IPR058627">
    <property type="entry name" value="MdtA-like_C"/>
</dbReference>
<keyword evidence="3" id="KW-0813">Transport</keyword>
<evidence type="ECO:0000259" key="6">
    <source>
        <dbReference type="Pfam" id="PF25917"/>
    </source>
</evidence>
<name>A0AA41R1H4_9BACT</name>
<dbReference type="AlphaFoldDB" id="A0AA41R1H4"/>
<dbReference type="Pfam" id="PF25954">
    <property type="entry name" value="Beta-barrel_RND_2"/>
    <property type="match status" value="1"/>
</dbReference>
<gene>
    <name evidence="9" type="ORF">MRX98_06930</name>
</gene>
<dbReference type="Pfam" id="PF25967">
    <property type="entry name" value="RND-MFP_C"/>
    <property type="match status" value="1"/>
</dbReference>
<dbReference type="NCBIfam" id="TIGR01730">
    <property type="entry name" value="RND_mfp"/>
    <property type="match status" value="1"/>
</dbReference>
<dbReference type="InterPro" id="IPR058624">
    <property type="entry name" value="MdtA-like_HH"/>
</dbReference>
<dbReference type="Gene3D" id="2.40.30.170">
    <property type="match status" value="1"/>
</dbReference>
<dbReference type="InterPro" id="IPR006143">
    <property type="entry name" value="RND_pump_MFP"/>
</dbReference>
<reference evidence="9" key="1">
    <citation type="submission" date="2022-04" db="EMBL/GenBank/DDBJ databases">
        <title>Desulfatitalea alkaliphila sp. nov., a novel anaerobic sulfate-reducing bacterium isolated from terrestrial mud volcano, Taman Peninsula, Russia.</title>
        <authorList>
            <person name="Khomyakova M.A."/>
            <person name="Merkel A.Y."/>
            <person name="Slobodkin A.I."/>
        </authorList>
    </citation>
    <scope>NUCLEOTIDE SEQUENCE</scope>
    <source>
        <strain evidence="9">M08but</strain>
    </source>
</reference>
<sequence>MGQRYWGVLVGVLVLLVGCGEKIGPGTSAPAEREVVRAPVAEARVSQEPFQYEAVATINARTGSTIAAKLLGTVQAVHVRQGDRIKAGDLLVTIDPRTVSAQLEQAQAALNEARRAETSALSARDAAAAAAELAEGTFRRYEQLRAENSVSDQEFDEVQSRFRQARATLSQTEAMVAAARSRVQQAEAALRQADVARGDARVMAPYDGRVVNKMVEEGDMASPGTPLLTVEQEGLYCADLVLPERHIQAVREGMAATVVVPALDNIEVEGTVGRIVPAADARSRSFEIKVAMPEGLDLKTGMFARVRIPLGGTGVLLVPESAVRQEGQLTGIFVVDEEMVARFRLVRIGTRYGDRVEVISGLGEGQRYVTEAPPTLRDGMRVEAIQ</sequence>
<evidence type="ECO:0000256" key="3">
    <source>
        <dbReference type="ARBA" id="ARBA00022448"/>
    </source>
</evidence>
<dbReference type="SUPFAM" id="SSF111369">
    <property type="entry name" value="HlyD-like secretion proteins"/>
    <property type="match status" value="1"/>
</dbReference>
<proteinExistence type="inferred from homology"/>